<accession>A0A645IJD9</accession>
<comment type="caution">
    <text evidence="1">The sequence shown here is derived from an EMBL/GenBank/DDBJ whole genome shotgun (WGS) entry which is preliminary data.</text>
</comment>
<proteinExistence type="predicted"/>
<protein>
    <submittedName>
        <fullName evidence="1">Uncharacterized protein</fullName>
    </submittedName>
</protein>
<dbReference type="AlphaFoldDB" id="A0A645IJD9"/>
<organism evidence="1">
    <name type="scientific">bioreactor metagenome</name>
    <dbReference type="NCBI Taxonomy" id="1076179"/>
    <lineage>
        <taxon>unclassified sequences</taxon>
        <taxon>metagenomes</taxon>
        <taxon>ecological metagenomes</taxon>
    </lineage>
</organism>
<reference evidence="1" key="1">
    <citation type="submission" date="2019-08" db="EMBL/GenBank/DDBJ databases">
        <authorList>
            <person name="Kucharzyk K."/>
            <person name="Murdoch R.W."/>
            <person name="Higgins S."/>
            <person name="Loffler F."/>
        </authorList>
    </citation>
    <scope>NUCLEOTIDE SEQUENCE</scope>
</reference>
<dbReference type="EMBL" id="VSSQ01116488">
    <property type="protein sequence ID" value="MPN51405.1"/>
    <property type="molecule type" value="Genomic_DNA"/>
</dbReference>
<evidence type="ECO:0000313" key="1">
    <source>
        <dbReference type="EMBL" id="MPN51405.1"/>
    </source>
</evidence>
<gene>
    <name evidence="1" type="ORF">SDC9_199050</name>
</gene>
<sequence>MAMSRNPQQKIWIGVQRGNQLAPFYRRVGGHAKGVNRDVRRDDHQLAFRLPLVQFSHQPVITLLIQISMLMNIEIFVPLGIVEHDHLDWQIRFRLETV</sequence>
<name>A0A645IJD9_9ZZZZ</name>